<evidence type="ECO:0000256" key="3">
    <source>
        <dbReference type="ARBA" id="ARBA00022989"/>
    </source>
</evidence>
<dbReference type="Gene3D" id="1.20.1250.20">
    <property type="entry name" value="MFS general substrate transporter like domains"/>
    <property type="match status" value="1"/>
</dbReference>
<dbReference type="Pfam" id="PF00083">
    <property type="entry name" value="Sugar_tr"/>
    <property type="match status" value="1"/>
</dbReference>
<dbReference type="EMBL" id="CADCXW020000012">
    <property type="protein sequence ID" value="CAD1544437.1"/>
    <property type="molecule type" value="Genomic_DNA"/>
</dbReference>
<dbReference type="AlphaFoldDB" id="A0A6V7J0X0"/>
<evidence type="ECO:0000313" key="7">
    <source>
        <dbReference type="EMBL" id="CAD1544437.1"/>
    </source>
</evidence>
<dbReference type="InterPro" id="IPR005829">
    <property type="entry name" value="Sugar_transporter_CS"/>
</dbReference>
<evidence type="ECO:0000256" key="2">
    <source>
        <dbReference type="ARBA" id="ARBA00022692"/>
    </source>
</evidence>
<keyword evidence="2 5" id="KW-0812">Transmembrane</keyword>
<feature type="transmembrane region" description="Helical" evidence="5">
    <location>
        <begin position="116"/>
        <end position="136"/>
    </location>
</feature>
<dbReference type="GO" id="GO:0022857">
    <property type="term" value="F:transmembrane transporter activity"/>
    <property type="evidence" value="ECO:0007669"/>
    <property type="project" value="InterPro"/>
</dbReference>
<keyword evidence="3 5" id="KW-1133">Transmembrane helix</keyword>
<dbReference type="PANTHER" id="PTHR48021:SF1">
    <property type="entry name" value="GH07001P-RELATED"/>
    <property type="match status" value="1"/>
</dbReference>
<dbReference type="InterPro" id="IPR050549">
    <property type="entry name" value="MFS_Trehalose_Transporter"/>
</dbReference>
<name>A0A6V7J0X0_9HYME</name>
<dbReference type="InterPro" id="IPR020846">
    <property type="entry name" value="MFS_dom"/>
</dbReference>
<dbReference type="InterPro" id="IPR036259">
    <property type="entry name" value="MFS_trans_sf"/>
</dbReference>
<organism evidence="7">
    <name type="scientific">Bracon brevicornis</name>
    <dbReference type="NCBI Taxonomy" id="1563983"/>
    <lineage>
        <taxon>Eukaryota</taxon>
        <taxon>Metazoa</taxon>
        <taxon>Ecdysozoa</taxon>
        <taxon>Arthropoda</taxon>
        <taxon>Hexapoda</taxon>
        <taxon>Insecta</taxon>
        <taxon>Pterygota</taxon>
        <taxon>Neoptera</taxon>
        <taxon>Endopterygota</taxon>
        <taxon>Hymenoptera</taxon>
        <taxon>Apocrita</taxon>
        <taxon>Ichneumonoidea</taxon>
        <taxon>Braconidae</taxon>
        <taxon>Braconinae</taxon>
        <taxon>Bracon</taxon>
    </lineage>
</organism>
<proteinExistence type="predicted"/>
<keyword evidence="4 5" id="KW-0472">Membrane</keyword>
<feature type="transmembrane region" description="Helical" evidence="5">
    <location>
        <begin position="47"/>
        <end position="68"/>
    </location>
</feature>
<evidence type="ECO:0000256" key="1">
    <source>
        <dbReference type="ARBA" id="ARBA00004141"/>
    </source>
</evidence>
<feature type="transmembrane region" description="Helical" evidence="5">
    <location>
        <begin position="142"/>
        <end position="166"/>
    </location>
</feature>
<dbReference type="GO" id="GO:0016020">
    <property type="term" value="C:membrane"/>
    <property type="evidence" value="ECO:0007669"/>
    <property type="project" value="UniProtKB-SubCell"/>
</dbReference>
<sequence length="200" mass="22295">MTYTVTIFALTKTTVDPHIASISYGCSQVLGVCFSSLTVERLGRRKILFSSSTGMGLSHLTIGIFLLFQNAGYDISNFNWLPMVTISIFGFFYSSGMGPVTYILPNELYNPELASICSAVAMFILYTIAGTTIKLFPLLVEILGLHTCFFIFMLSCLYTFLFTFILPETKGKSMETIRKELSGELPKRPIKDPMQVVTKL</sequence>
<gene>
    <name evidence="7" type="ORF">BBRV_LOCUS37181</name>
</gene>
<feature type="domain" description="Major facilitator superfamily (MFS) profile" evidence="6">
    <location>
        <begin position="1"/>
        <end position="171"/>
    </location>
</feature>
<evidence type="ECO:0000259" key="6">
    <source>
        <dbReference type="PROSITE" id="PS50850"/>
    </source>
</evidence>
<dbReference type="PROSITE" id="PS00216">
    <property type="entry name" value="SUGAR_TRANSPORT_1"/>
    <property type="match status" value="1"/>
</dbReference>
<comment type="subcellular location">
    <subcellularLocation>
        <location evidence="1">Membrane</location>
        <topology evidence="1">Multi-pass membrane protein</topology>
    </subcellularLocation>
</comment>
<dbReference type="SUPFAM" id="SSF103473">
    <property type="entry name" value="MFS general substrate transporter"/>
    <property type="match status" value="1"/>
</dbReference>
<dbReference type="InterPro" id="IPR005828">
    <property type="entry name" value="MFS_sugar_transport-like"/>
</dbReference>
<evidence type="ECO:0000256" key="5">
    <source>
        <dbReference type="SAM" id="Phobius"/>
    </source>
</evidence>
<dbReference type="PROSITE" id="PS50850">
    <property type="entry name" value="MFS"/>
    <property type="match status" value="1"/>
</dbReference>
<accession>A0A6V7J0X0</accession>
<feature type="transmembrane region" description="Helical" evidence="5">
    <location>
        <begin position="80"/>
        <end position="104"/>
    </location>
</feature>
<dbReference type="PANTHER" id="PTHR48021">
    <property type="match status" value="1"/>
</dbReference>
<reference evidence="7" key="1">
    <citation type="submission" date="2020-07" db="EMBL/GenBank/DDBJ databases">
        <authorList>
            <person name="Ferguson B K."/>
        </authorList>
    </citation>
    <scope>NUCLEOTIDE SEQUENCE</scope>
    <source>
        <strain evidence="7">L06</strain>
    </source>
</reference>
<evidence type="ECO:0000256" key="4">
    <source>
        <dbReference type="ARBA" id="ARBA00023136"/>
    </source>
</evidence>
<protein>
    <recommendedName>
        <fullName evidence="6">Major facilitator superfamily (MFS) profile domain-containing protein</fullName>
    </recommendedName>
</protein>